<evidence type="ECO:0000313" key="1">
    <source>
        <dbReference type="EMBL" id="PYE56579.1"/>
    </source>
</evidence>
<protein>
    <submittedName>
        <fullName evidence="1">Uncharacterized protein</fullName>
    </submittedName>
</protein>
<proteinExistence type="predicted"/>
<name>A0A318SB20_9DEIO</name>
<sequence>MTAFWLFVALPIVLIALSFRIRPLVDRSEGDVFGAHLAAKGLFPRDDIPADPERAVVPEETEPVSFNLIRVRALKRAQRGES</sequence>
<reference evidence="1 2" key="1">
    <citation type="submission" date="2018-06" db="EMBL/GenBank/DDBJ databases">
        <title>Genomic Encyclopedia of Type Strains, Phase IV (KMG-IV): sequencing the most valuable type-strain genomes for metagenomic binning, comparative biology and taxonomic classification.</title>
        <authorList>
            <person name="Goeker M."/>
        </authorList>
    </citation>
    <scope>NUCLEOTIDE SEQUENCE [LARGE SCALE GENOMIC DNA]</scope>
    <source>
        <strain evidence="1 2">DSM 18048</strain>
    </source>
</reference>
<dbReference type="EMBL" id="QJSX01000001">
    <property type="protein sequence ID" value="PYE56579.1"/>
    <property type="molecule type" value="Genomic_DNA"/>
</dbReference>
<dbReference type="OrthoDB" id="72410at2"/>
<accession>A0A318SB20</accession>
<organism evidence="1 2">
    <name type="scientific">Deinococcus yavapaiensis KR-236</name>
    <dbReference type="NCBI Taxonomy" id="694435"/>
    <lineage>
        <taxon>Bacteria</taxon>
        <taxon>Thermotogati</taxon>
        <taxon>Deinococcota</taxon>
        <taxon>Deinococci</taxon>
        <taxon>Deinococcales</taxon>
        <taxon>Deinococcaceae</taxon>
        <taxon>Deinococcus</taxon>
    </lineage>
</organism>
<dbReference type="Proteomes" id="UP000248326">
    <property type="component" value="Unassembled WGS sequence"/>
</dbReference>
<dbReference type="AlphaFoldDB" id="A0A318SB20"/>
<evidence type="ECO:0000313" key="2">
    <source>
        <dbReference type="Proteomes" id="UP000248326"/>
    </source>
</evidence>
<comment type="caution">
    <text evidence="1">The sequence shown here is derived from an EMBL/GenBank/DDBJ whole genome shotgun (WGS) entry which is preliminary data.</text>
</comment>
<dbReference type="RefSeq" id="WP_110885050.1">
    <property type="nucleotide sequence ID" value="NZ_QJSX01000001.1"/>
</dbReference>
<keyword evidence="2" id="KW-1185">Reference proteome</keyword>
<gene>
    <name evidence="1" type="ORF">DES52_101384</name>
</gene>